<dbReference type="Gene3D" id="3.40.50.1820">
    <property type="entry name" value="alpha/beta hydrolase"/>
    <property type="match status" value="1"/>
</dbReference>
<dbReference type="InterPro" id="IPR013094">
    <property type="entry name" value="AB_hydrolase_3"/>
</dbReference>
<dbReference type="SUPFAM" id="SSF53474">
    <property type="entry name" value="alpha/beta-Hydrolases"/>
    <property type="match status" value="1"/>
</dbReference>
<organism evidence="3 4">
    <name type="scientific">Mycolicibacterium diernhoferi</name>
    <dbReference type="NCBI Taxonomy" id="1801"/>
    <lineage>
        <taxon>Bacteria</taxon>
        <taxon>Bacillati</taxon>
        <taxon>Actinomycetota</taxon>
        <taxon>Actinomycetes</taxon>
        <taxon>Mycobacteriales</taxon>
        <taxon>Mycobacteriaceae</taxon>
        <taxon>Mycolicibacterium</taxon>
    </lineage>
</organism>
<feature type="domain" description="Alpha/beta hydrolase fold-3" evidence="2">
    <location>
        <begin position="88"/>
        <end position="291"/>
    </location>
</feature>
<dbReference type="InterPro" id="IPR029058">
    <property type="entry name" value="AB_hydrolase_fold"/>
</dbReference>
<dbReference type="GO" id="GO:0016787">
    <property type="term" value="F:hydrolase activity"/>
    <property type="evidence" value="ECO:0007669"/>
    <property type="project" value="UniProtKB-KW"/>
</dbReference>
<sequence>MCGRATMFAVQQLQPDVQMLLDQVAGLNAPPLESLSVDQARAAFLAAGDGRPTGPEVGEVIDGQFPGATGALNYRLYRPATPGPHPVIVYYHAGGWVLGDFDSDDPLCRDLCARTGAIVLSLGYRHAPEHRFPSATDDAFAGLQWVAENAADLGGRADQLIVAGWSAGGGIAAVVAQLARNAGGPQLVGQALLTPVTDNDISRPSYVEYGEGYGLDTTLMTWCFDQYVDPADRTDPRVAPLRAEDLSGLAPAVVVTAEFDVTRDEGAAYADGLAAAGVPTTHIRAEGHNHLSLSLVDIVASGAPVRDQFAAAIRGLLGS</sequence>
<evidence type="ECO:0000256" key="1">
    <source>
        <dbReference type="ARBA" id="ARBA00022801"/>
    </source>
</evidence>
<comment type="caution">
    <text evidence="3">The sequence shown here is derived from an EMBL/GenBank/DDBJ whole genome shotgun (WGS) entry which is preliminary data.</text>
</comment>
<name>A0A1Q4H9V4_9MYCO</name>
<dbReference type="InterPro" id="IPR050300">
    <property type="entry name" value="GDXG_lipolytic_enzyme"/>
</dbReference>
<evidence type="ECO:0000313" key="3">
    <source>
        <dbReference type="EMBL" id="OPE51911.1"/>
    </source>
</evidence>
<accession>A0A1Q4H9V4</accession>
<evidence type="ECO:0000313" key="4">
    <source>
        <dbReference type="Proteomes" id="UP000191039"/>
    </source>
</evidence>
<dbReference type="PANTHER" id="PTHR48081">
    <property type="entry name" value="AB HYDROLASE SUPERFAMILY PROTEIN C4A8.06C"/>
    <property type="match status" value="1"/>
</dbReference>
<dbReference type="PANTHER" id="PTHR48081:SF8">
    <property type="entry name" value="ALPHA_BETA HYDROLASE FOLD-3 DOMAIN-CONTAINING PROTEIN-RELATED"/>
    <property type="match status" value="1"/>
</dbReference>
<dbReference type="STRING" id="1801.BRW64_19295"/>
<dbReference type="AlphaFoldDB" id="A0A1Q4H9V4"/>
<protein>
    <recommendedName>
        <fullName evidence="2">Alpha/beta hydrolase fold-3 domain-containing protein</fullName>
    </recommendedName>
</protein>
<dbReference type="Proteomes" id="UP000191039">
    <property type="component" value="Unassembled WGS sequence"/>
</dbReference>
<dbReference type="Pfam" id="PF07859">
    <property type="entry name" value="Abhydrolase_3"/>
    <property type="match status" value="1"/>
</dbReference>
<keyword evidence="1" id="KW-0378">Hydrolase</keyword>
<evidence type="ECO:0000259" key="2">
    <source>
        <dbReference type="Pfam" id="PF07859"/>
    </source>
</evidence>
<proteinExistence type="predicted"/>
<dbReference type="EMBL" id="MIJD01000216">
    <property type="protein sequence ID" value="OPE51911.1"/>
    <property type="molecule type" value="Genomic_DNA"/>
</dbReference>
<reference evidence="3 4" key="1">
    <citation type="submission" date="2016-09" db="EMBL/GenBank/DDBJ databases">
        <title>genome sequences of unsequenced Mycobacteria.</title>
        <authorList>
            <person name="Greninger A.L."/>
            <person name="Jerome K.R."/>
            <person name="Mcnair B."/>
            <person name="Wallis C."/>
            <person name="Fang F."/>
        </authorList>
    </citation>
    <scope>NUCLEOTIDE SEQUENCE [LARGE SCALE GENOMIC DNA]</scope>
    <source>
        <strain evidence="3 4">BM1</strain>
    </source>
</reference>
<gene>
    <name evidence="3" type="ORF">BV510_18970</name>
</gene>